<evidence type="ECO:0000256" key="1">
    <source>
        <dbReference type="SAM" id="MobiDB-lite"/>
    </source>
</evidence>
<feature type="region of interest" description="Disordered" evidence="1">
    <location>
        <begin position="869"/>
        <end position="934"/>
    </location>
</feature>
<keyword evidence="4" id="KW-1185">Reference proteome</keyword>
<evidence type="ECO:0000313" key="3">
    <source>
        <dbReference type="EMBL" id="MFC7339524.1"/>
    </source>
</evidence>
<proteinExistence type="predicted"/>
<dbReference type="RefSeq" id="WP_379716504.1">
    <property type="nucleotide sequence ID" value="NZ_JBHTBS010000019.1"/>
</dbReference>
<dbReference type="Pfam" id="PF08751">
    <property type="entry name" value="TrwC"/>
    <property type="match status" value="1"/>
</dbReference>
<dbReference type="InterPro" id="IPR014059">
    <property type="entry name" value="TraI/TrwC_relax"/>
</dbReference>
<dbReference type="Pfam" id="PF13604">
    <property type="entry name" value="AAA_30"/>
    <property type="match status" value="1"/>
</dbReference>
<accession>A0ABW2LAN6</accession>
<feature type="compositionally biased region" description="Basic and acidic residues" evidence="1">
    <location>
        <begin position="884"/>
        <end position="894"/>
    </location>
</feature>
<evidence type="ECO:0000259" key="2">
    <source>
        <dbReference type="Pfam" id="PF08751"/>
    </source>
</evidence>
<dbReference type="EMBL" id="JBHTBS010000019">
    <property type="protein sequence ID" value="MFC7339524.1"/>
    <property type="molecule type" value="Genomic_DNA"/>
</dbReference>
<sequence>MLRITQSTSAAAASTYFDEALSIADYYGKGDKTLGQWHGQAAEMIGLPGEVTKQDFEAVLNGLDPATGDTLDGVRHRENRTPGYDFTFSVPKSVSLYLAATDDERPRELFHQAVADTMKDIEASMSARVRKNGQDTDRTTGNALWATFAHETSRPVDGISDPHSHVHAYVANLTFDHAEQKWKAGQFQDLKRQSPLFQAAFHSRLAASLQREGYGVVTDGKSFQLAGVTRETIEKFSRRTAVVEATARENADKIDRRASQLMREGVAAAKAREVAKSELGGKTRESKKKGLSGPELREAWKARFTKEEMKTLEAVKGAASSRTLSPTEAVERASSHLFERQSVAPAYQVEAAALRFGCGLDPGAMKQAVENAISRGELLRGELAGRPSLTSRQVLADESRIVELCKNGQDRAEPLGNGREWKVSRDWLDDQQKQAVKHVLECPDAVFGIRGKAGTGKTTMMQECADALRANGREMRVYAPSSEAVDVLKREGFDKASTIQRLAVSPEAQREAAGKTLWIDEAGLVSAKQMRQVMDFARENNSRIILSGDRGQHRSVERGDTLAILEDRANIRTVELSSIKRQQFDAYREAASAFGEQRPGEGFDRLDKLGWVHQIEDRNQRIDFAVNTYFEKTALTHKDGKPHTASIIAPTHAEIGAVTGKVRATLKERGELDREDFTHQRLVSLNLTESQRRDSRSYEPGQAVEFVQNGKGGYVKGQQWTVEAVRDGGVEVERGGERRTLDLAQAKRFNVHRIESADFAKGDLVRATQNRGDLLNNSRHRIVEADENRLKLEDLSSGRVREVGGDYLHLTHAYAATSHASQGKTLDHVVISQPSSTFMVASQEQGYVSASRARLSATWITDDKAALREAVSRSEARPSALDLTEARQNREDGPQRAQAAKETAGAKTKDEALRDASRQPDKGRGPSRGPELER</sequence>
<gene>
    <name evidence="3" type="primary">mobF</name>
    <name evidence="3" type="ORF">ACFQY0_20195</name>
</gene>
<dbReference type="InterPro" id="IPR014862">
    <property type="entry name" value="TrwC"/>
</dbReference>
<name>A0ABW2LAN6_9BACT</name>
<dbReference type="Gene3D" id="3.40.50.300">
    <property type="entry name" value="P-loop containing nucleotide triphosphate hydrolases"/>
    <property type="match status" value="2"/>
</dbReference>
<dbReference type="SUPFAM" id="SSF55464">
    <property type="entry name" value="Origin of replication-binding domain, RBD-like"/>
    <property type="match status" value="1"/>
</dbReference>
<comment type="caution">
    <text evidence="3">The sequence shown here is derived from an EMBL/GenBank/DDBJ whole genome shotgun (WGS) entry which is preliminary data.</text>
</comment>
<evidence type="ECO:0000313" key="4">
    <source>
        <dbReference type="Proteomes" id="UP001596472"/>
    </source>
</evidence>
<reference evidence="4" key="1">
    <citation type="journal article" date="2019" name="Int. J. Syst. Evol. Microbiol.">
        <title>The Global Catalogue of Microorganisms (GCM) 10K type strain sequencing project: providing services to taxonomists for standard genome sequencing and annotation.</title>
        <authorList>
            <consortium name="The Broad Institute Genomics Platform"/>
            <consortium name="The Broad Institute Genome Sequencing Center for Infectious Disease"/>
            <person name="Wu L."/>
            <person name="Ma J."/>
        </authorList>
    </citation>
    <scope>NUCLEOTIDE SEQUENCE [LARGE SCALE GENOMIC DNA]</scope>
    <source>
        <strain evidence="4">CGMCC 4.1467</strain>
    </source>
</reference>
<dbReference type="CDD" id="cd18809">
    <property type="entry name" value="SF1_C_RecD"/>
    <property type="match status" value="1"/>
</dbReference>
<organism evidence="3 4">
    <name type="scientific">Haloferula chungangensis</name>
    <dbReference type="NCBI Taxonomy" id="1048331"/>
    <lineage>
        <taxon>Bacteria</taxon>
        <taxon>Pseudomonadati</taxon>
        <taxon>Verrucomicrobiota</taxon>
        <taxon>Verrucomicrobiia</taxon>
        <taxon>Verrucomicrobiales</taxon>
        <taxon>Verrucomicrobiaceae</taxon>
        <taxon>Haloferula</taxon>
    </lineage>
</organism>
<dbReference type="Proteomes" id="UP001596472">
    <property type="component" value="Unassembled WGS sequence"/>
</dbReference>
<feature type="compositionally biased region" description="Basic and acidic residues" evidence="1">
    <location>
        <begin position="907"/>
        <end position="934"/>
    </location>
</feature>
<dbReference type="NCBIfam" id="TIGR02686">
    <property type="entry name" value="relax_trwC"/>
    <property type="match status" value="1"/>
</dbReference>
<dbReference type="SUPFAM" id="SSF52540">
    <property type="entry name" value="P-loop containing nucleoside triphosphate hydrolases"/>
    <property type="match status" value="2"/>
</dbReference>
<protein>
    <submittedName>
        <fullName evidence="3">MobF family relaxase</fullName>
    </submittedName>
</protein>
<dbReference type="NCBIfam" id="NF041492">
    <property type="entry name" value="MobF"/>
    <property type="match status" value="1"/>
</dbReference>
<dbReference type="InterPro" id="IPR027417">
    <property type="entry name" value="P-loop_NTPase"/>
</dbReference>
<feature type="domain" description="TrwC relaxase" evidence="2">
    <location>
        <begin position="11"/>
        <end position="305"/>
    </location>
</feature>